<organism evidence="2 3">
    <name type="scientific">Chitinophaga nivalis</name>
    <dbReference type="NCBI Taxonomy" id="2991709"/>
    <lineage>
        <taxon>Bacteria</taxon>
        <taxon>Pseudomonadati</taxon>
        <taxon>Bacteroidota</taxon>
        <taxon>Chitinophagia</taxon>
        <taxon>Chitinophagales</taxon>
        <taxon>Chitinophagaceae</taxon>
        <taxon>Chitinophaga</taxon>
    </lineage>
</organism>
<protein>
    <submittedName>
        <fullName evidence="2">DUF2975 domain-containing protein</fullName>
    </submittedName>
</protein>
<accession>A0ABT3IK94</accession>
<keyword evidence="1" id="KW-1133">Transmembrane helix</keyword>
<keyword evidence="1" id="KW-0812">Transmembrane</keyword>
<evidence type="ECO:0000313" key="3">
    <source>
        <dbReference type="Proteomes" id="UP001207742"/>
    </source>
</evidence>
<keyword evidence="3" id="KW-1185">Reference proteome</keyword>
<sequence>MEIKITIKQTLTILLVLSWIIFIGLCIEAGGFIANAIFAIARPSAVPYLWRQIDLSALFKYDQGHFFVVTLLLGIVAILKAWLFFLIIKILHRKDLDMSQPFNKQVRRFIFHLSYVALMIAIFSGYGVSYTEGLVKQGVPMPDTQHLQIGGADVWLFMAIVLFIIAQMFKRGIEIQSENELTI</sequence>
<name>A0ABT3IK94_9BACT</name>
<feature type="transmembrane region" description="Helical" evidence="1">
    <location>
        <begin position="109"/>
        <end position="129"/>
    </location>
</feature>
<evidence type="ECO:0000256" key="1">
    <source>
        <dbReference type="SAM" id="Phobius"/>
    </source>
</evidence>
<feature type="transmembrane region" description="Helical" evidence="1">
    <location>
        <begin position="149"/>
        <end position="169"/>
    </location>
</feature>
<keyword evidence="1" id="KW-0472">Membrane</keyword>
<feature type="transmembrane region" description="Helical" evidence="1">
    <location>
        <begin position="66"/>
        <end position="88"/>
    </location>
</feature>
<comment type="caution">
    <text evidence="2">The sequence shown here is derived from an EMBL/GenBank/DDBJ whole genome shotgun (WGS) entry which is preliminary data.</text>
</comment>
<dbReference type="Proteomes" id="UP001207742">
    <property type="component" value="Unassembled WGS sequence"/>
</dbReference>
<gene>
    <name evidence="2" type="ORF">OL497_10580</name>
</gene>
<evidence type="ECO:0000313" key="2">
    <source>
        <dbReference type="EMBL" id="MCW3484341.1"/>
    </source>
</evidence>
<dbReference type="RefSeq" id="WP_264729905.1">
    <property type="nucleotide sequence ID" value="NZ_JAPDNR010000001.1"/>
</dbReference>
<feature type="transmembrane region" description="Helical" evidence="1">
    <location>
        <begin position="12"/>
        <end position="41"/>
    </location>
</feature>
<proteinExistence type="predicted"/>
<dbReference type="EMBL" id="JAPDNS010000001">
    <property type="protein sequence ID" value="MCW3484341.1"/>
    <property type="molecule type" value="Genomic_DNA"/>
</dbReference>
<reference evidence="2 3" key="1">
    <citation type="submission" date="2022-10" db="EMBL/GenBank/DDBJ databases">
        <title>Chitinophaga nivalis PC15 sp. nov., isolated from Pyeongchang county, South Korea.</title>
        <authorList>
            <person name="Trinh H.N."/>
        </authorList>
    </citation>
    <scope>NUCLEOTIDE SEQUENCE [LARGE SCALE GENOMIC DNA]</scope>
    <source>
        <strain evidence="2 3">PC14</strain>
    </source>
</reference>